<dbReference type="Pfam" id="PF17171">
    <property type="entry name" value="GST_C_6"/>
    <property type="match status" value="1"/>
</dbReference>
<name>A0AA39QID5_9AGAR</name>
<evidence type="ECO:0000313" key="3">
    <source>
        <dbReference type="Proteomes" id="UP001175228"/>
    </source>
</evidence>
<evidence type="ECO:0000259" key="1">
    <source>
        <dbReference type="Pfam" id="PF17171"/>
    </source>
</evidence>
<reference evidence="2" key="1">
    <citation type="submission" date="2023-06" db="EMBL/GenBank/DDBJ databases">
        <authorList>
            <consortium name="Lawrence Berkeley National Laboratory"/>
            <person name="Ahrendt S."/>
            <person name="Sahu N."/>
            <person name="Indic B."/>
            <person name="Wong-Bajracharya J."/>
            <person name="Merenyi Z."/>
            <person name="Ke H.-M."/>
            <person name="Monk M."/>
            <person name="Kocsube S."/>
            <person name="Drula E."/>
            <person name="Lipzen A."/>
            <person name="Balint B."/>
            <person name="Henrissat B."/>
            <person name="Andreopoulos B."/>
            <person name="Martin F.M."/>
            <person name="Harder C.B."/>
            <person name="Rigling D."/>
            <person name="Ford K.L."/>
            <person name="Foster G.D."/>
            <person name="Pangilinan J."/>
            <person name="Papanicolaou A."/>
            <person name="Barry K."/>
            <person name="LaButti K."/>
            <person name="Viragh M."/>
            <person name="Koriabine M."/>
            <person name="Yan M."/>
            <person name="Riley R."/>
            <person name="Champramary S."/>
            <person name="Plett K.L."/>
            <person name="Tsai I.J."/>
            <person name="Slot J."/>
            <person name="Sipos G."/>
            <person name="Plett J."/>
            <person name="Nagy L.G."/>
            <person name="Grigoriev I.V."/>
        </authorList>
    </citation>
    <scope>NUCLEOTIDE SEQUENCE</scope>
    <source>
        <strain evidence="2">HWK02</strain>
    </source>
</reference>
<organism evidence="2 3">
    <name type="scientific">Armillaria luteobubalina</name>
    <dbReference type="NCBI Taxonomy" id="153913"/>
    <lineage>
        <taxon>Eukaryota</taxon>
        <taxon>Fungi</taxon>
        <taxon>Dikarya</taxon>
        <taxon>Basidiomycota</taxon>
        <taxon>Agaricomycotina</taxon>
        <taxon>Agaricomycetes</taxon>
        <taxon>Agaricomycetidae</taxon>
        <taxon>Agaricales</taxon>
        <taxon>Marasmiineae</taxon>
        <taxon>Physalacriaceae</taxon>
        <taxon>Armillaria</taxon>
    </lineage>
</organism>
<dbReference type="EMBL" id="JAUEPU010000004">
    <property type="protein sequence ID" value="KAK0503492.1"/>
    <property type="molecule type" value="Genomic_DNA"/>
</dbReference>
<sequence>MDSIAMQVPAIIQKVLAPFPLYTYPPIPPPSQTKIHPTPCLWIHPPHSPDGVLSSDVECLKWQAYLALRGLDRIAVRTDVDPQGSIDGQLPNLWDGAQLLAAREVPVWVDGKVDVGDDGGLEGYRDEAARDESRAWVALMEGCVHAALLLVQPAPSLFSLAETKTRAIESILAPPPAPLSGLTSLLPPFGTRIPRETVQSRYREAIGALSERLGTDKWFLSSEAPTPLDALVFAYLHCILHSKDAIRIEVTRRVNLVAWEWRVRGLVRAAFLPGR</sequence>
<feature type="domain" description="Metaxin glutathione S-transferase" evidence="1">
    <location>
        <begin position="203"/>
        <end position="263"/>
    </location>
</feature>
<dbReference type="InterPro" id="IPR036282">
    <property type="entry name" value="Glutathione-S-Trfase_C_sf"/>
</dbReference>
<dbReference type="SUPFAM" id="SSF47616">
    <property type="entry name" value="GST C-terminal domain-like"/>
    <property type="match status" value="1"/>
</dbReference>
<proteinExistence type="predicted"/>
<evidence type="ECO:0000313" key="2">
    <source>
        <dbReference type="EMBL" id="KAK0503492.1"/>
    </source>
</evidence>
<accession>A0AA39QID5</accession>
<gene>
    <name evidence="2" type="ORF">EDD18DRAFT_634336</name>
</gene>
<dbReference type="AlphaFoldDB" id="A0AA39QID5"/>
<dbReference type="InterPro" id="IPR033468">
    <property type="entry name" value="Metaxin_GST"/>
</dbReference>
<keyword evidence="3" id="KW-1185">Reference proteome</keyword>
<comment type="caution">
    <text evidence="2">The sequence shown here is derived from an EMBL/GenBank/DDBJ whole genome shotgun (WGS) entry which is preliminary data.</text>
</comment>
<protein>
    <recommendedName>
        <fullName evidence="1">Metaxin glutathione S-transferase domain-containing protein</fullName>
    </recommendedName>
</protein>
<dbReference type="Proteomes" id="UP001175228">
    <property type="component" value="Unassembled WGS sequence"/>
</dbReference>